<protein>
    <submittedName>
        <fullName evidence="1">Uncharacterized protein</fullName>
    </submittedName>
</protein>
<reference evidence="1 2" key="1">
    <citation type="submission" date="2019-05" db="EMBL/GenBank/DDBJ databases">
        <title>Another draft genome of Portunus trituberculatus and its Hox gene families provides insights of decapod evolution.</title>
        <authorList>
            <person name="Jeong J.-H."/>
            <person name="Song I."/>
            <person name="Kim S."/>
            <person name="Choi T."/>
            <person name="Kim D."/>
            <person name="Ryu S."/>
            <person name="Kim W."/>
        </authorList>
    </citation>
    <scope>NUCLEOTIDE SEQUENCE [LARGE SCALE GENOMIC DNA]</scope>
    <source>
        <tissue evidence="1">Muscle</tissue>
    </source>
</reference>
<dbReference type="AlphaFoldDB" id="A0A5B7FKN3"/>
<dbReference type="EMBL" id="VSRR010006513">
    <property type="protein sequence ID" value="MPC44974.1"/>
    <property type="molecule type" value="Genomic_DNA"/>
</dbReference>
<comment type="caution">
    <text evidence="1">The sequence shown here is derived from an EMBL/GenBank/DDBJ whole genome shotgun (WGS) entry which is preliminary data.</text>
</comment>
<evidence type="ECO:0000313" key="1">
    <source>
        <dbReference type="EMBL" id="MPC44974.1"/>
    </source>
</evidence>
<sequence length="171" mass="18457">MRLNTFGSESGTDWHTAVTQAAGREGLIVILAKLAFVKKKSVFCLAVLCLVMHSCTPPLILFTAPAAECQTVGTHRDLKPLDAGVHSPAEGGYTLTPSSFSFHVLSGPPPVFRSPPQHCISCCLPPLVSRLLLFSYLPNRVPPTPPDPQSSRPAARNFLLTVTLFCPLHRS</sequence>
<organism evidence="1 2">
    <name type="scientific">Portunus trituberculatus</name>
    <name type="common">Swimming crab</name>
    <name type="synonym">Neptunus trituberculatus</name>
    <dbReference type="NCBI Taxonomy" id="210409"/>
    <lineage>
        <taxon>Eukaryota</taxon>
        <taxon>Metazoa</taxon>
        <taxon>Ecdysozoa</taxon>
        <taxon>Arthropoda</taxon>
        <taxon>Crustacea</taxon>
        <taxon>Multicrustacea</taxon>
        <taxon>Malacostraca</taxon>
        <taxon>Eumalacostraca</taxon>
        <taxon>Eucarida</taxon>
        <taxon>Decapoda</taxon>
        <taxon>Pleocyemata</taxon>
        <taxon>Brachyura</taxon>
        <taxon>Eubrachyura</taxon>
        <taxon>Portunoidea</taxon>
        <taxon>Portunidae</taxon>
        <taxon>Portuninae</taxon>
        <taxon>Portunus</taxon>
    </lineage>
</organism>
<gene>
    <name evidence="1" type="ORF">E2C01_038656</name>
</gene>
<dbReference type="Proteomes" id="UP000324222">
    <property type="component" value="Unassembled WGS sequence"/>
</dbReference>
<keyword evidence="2" id="KW-1185">Reference proteome</keyword>
<evidence type="ECO:0000313" key="2">
    <source>
        <dbReference type="Proteomes" id="UP000324222"/>
    </source>
</evidence>
<name>A0A5B7FKN3_PORTR</name>
<proteinExistence type="predicted"/>
<accession>A0A5B7FKN3</accession>